<dbReference type="SUPFAM" id="SSF53474">
    <property type="entry name" value="alpha/beta-Hydrolases"/>
    <property type="match status" value="1"/>
</dbReference>
<evidence type="ECO:0000259" key="2">
    <source>
        <dbReference type="Pfam" id="PF00975"/>
    </source>
</evidence>
<dbReference type="PANTHER" id="PTHR11487:SF0">
    <property type="entry name" value="S-ACYL FATTY ACID SYNTHASE THIOESTERASE, MEDIUM CHAIN"/>
    <property type="match status" value="1"/>
</dbReference>
<reference evidence="4" key="1">
    <citation type="journal article" date="2019" name="Int. J. Syst. Evol. Microbiol.">
        <title>The Global Catalogue of Microorganisms (GCM) 10K type strain sequencing project: providing services to taxonomists for standard genome sequencing and annotation.</title>
        <authorList>
            <consortium name="The Broad Institute Genomics Platform"/>
            <consortium name="The Broad Institute Genome Sequencing Center for Infectious Disease"/>
            <person name="Wu L."/>
            <person name="Ma J."/>
        </authorList>
    </citation>
    <scope>NUCLEOTIDE SEQUENCE [LARGE SCALE GENOMIC DNA]</scope>
    <source>
        <strain evidence="4">JCM 4816</strain>
    </source>
</reference>
<keyword evidence="4" id="KW-1185">Reference proteome</keyword>
<feature type="domain" description="Thioesterase" evidence="2">
    <location>
        <begin position="12"/>
        <end position="224"/>
    </location>
</feature>
<dbReference type="Pfam" id="PF00975">
    <property type="entry name" value="Thioesterase"/>
    <property type="match status" value="1"/>
</dbReference>
<sequence>MYGISGSSEELRLFVFHHAGGSHLLYRTWPGLLPDRWDVRLPDAPGRGRLADEPPLDDARRLAGFFLRRLGADLTGPFAFFGHSMGALVAYELTRLLEEEGRELPVWLGLSARGAPRPQGDGTRRHELPDDELRVHLAAMGGTPLEVLHEPDLWAMFAPAIRNDLRLVESWRPRPGAAPLTVPLAVYGGRADVVVSPDRLAGWEEHAARFQGLHLFDGGHFYFQDDPAPLLRLVTRHATAALRAPAAVRPS</sequence>
<proteinExistence type="inferred from homology"/>
<comment type="similarity">
    <text evidence="1">Belongs to the thioesterase family.</text>
</comment>
<accession>A0ABP6TG28</accession>
<dbReference type="GeneID" id="97388216"/>
<evidence type="ECO:0000313" key="4">
    <source>
        <dbReference type="Proteomes" id="UP001501455"/>
    </source>
</evidence>
<dbReference type="InterPro" id="IPR001031">
    <property type="entry name" value="Thioesterase"/>
</dbReference>
<protein>
    <submittedName>
        <fullName evidence="3">Alpha/beta fold hydrolase</fullName>
    </submittedName>
</protein>
<dbReference type="InterPro" id="IPR012223">
    <property type="entry name" value="TEII"/>
</dbReference>
<dbReference type="Gene3D" id="3.40.50.1820">
    <property type="entry name" value="alpha/beta hydrolase"/>
    <property type="match status" value="1"/>
</dbReference>
<name>A0ABP6TG28_9ACTN</name>
<evidence type="ECO:0000313" key="3">
    <source>
        <dbReference type="EMBL" id="GAA3494174.1"/>
    </source>
</evidence>
<evidence type="ECO:0000256" key="1">
    <source>
        <dbReference type="ARBA" id="ARBA00007169"/>
    </source>
</evidence>
<gene>
    <name evidence="3" type="ORF">GCM10019016_012730</name>
</gene>
<dbReference type="EMBL" id="BAAAXF010000014">
    <property type="protein sequence ID" value="GAA3494174.1"/>
    <property type="molecule type" value="Genomic_DNA"/>
</dbReference>
<comment type="caution">
    <text evidence="3">The sequence shown here is derived from an EMBL/GenBank/DDBJ whole genome shotgun (WGS) entry which is preliminary data.</text>
</comment>
<dbReference type="InterPro" id="IPR029058">
    <property type="entry name" value="AB_hydrolase_fold"/>
</dbReference>
<dbReference type="PANTHER" id="PTHR11487">
    <property type="entry name" value="THIOESTERASE"/>
    <property type="match status" value="1"/>
</dbReference>
<dbReference type="Proteomes" id="UP001501455">
    <property type="component" value="Unassembled WGS sequence"/>
</dbReference>
<dbReference type="GO" id="GO:0016787">
    <property type="term" value="F:hydrolase activity"/>
    <property type="evidence" value="ECO:0007669"/>
    <property type="project" value="UniProtKB-KW"/>
</dbReference>
<dbReference type="RefSeq" id="WP_193459934.1">
    <property type="nucleotide sequence ID" value="NZ_BAAAXF010000014.1"/>
</dbReference>
<keyword evidence="3" id="KW-0378">Hydrolase</keyword>
<organism evidence="3 4">
    <name type="scientific">Streptomyces prasinosporus</name>
    <dbReference type="NCBI Taxonomy" id="68256"/>
    <lineage>
        <taxon>Bacteria</taxon>
        <taxon>Bacillati</taxon>
        <taxon>Actinomycetota</taxon>
        <taxon>Actinomycetes</taxon>
        <taxon>Kitasatosporales</taxon>
        <taxon>Streptomycetaceae</taxon>
        <taxon>Streptomyces</taxon>
        <taxon>Streptomyces albogriseolus group</taxon>
    </lineage>
</organism>